<comment type="caution">
    <text evidence="2">The sequence shown here is derived from an EMBL/GenBank/DDBJ whole genome shotgun (WGS) entry which is preliminary data.</text>
</comment>
<keyword evidence="3" id="KW-1185">Reference proteome</keyword>
<dbReference type="EMBL" id="JACGCI010000043">
    <property type="protein sequence ID" value="KAF6752625.1"/>
    <property type="molecule type" value="Genomic_DNA"/>
</dbReference>
<evidence type="ECO:0000313" key="2">
    <source>
        <dbReference type="EMBL" id="KAF6752625.1"/>
    </source>
</evidence>
<feature type="chain" id="PRO_5034739792" evidence="1">
    <location>
        <begin position="21"/>
        <end position="255"/>
    </location>
</feature>
<feature type="signal peptide" evidence="1">
    <location>
        <begin position="1"/>
        <end position="20"/>
    </location>
</feature>
<proteinExistence type="predicted"/>
<organism evidence="2 3">
    <name type="scientific">Ephemerocybe angulata</name>
    <dbReference type="NCBI Taxonomy" id="980116"/>
    <lineage>
        <taxon>Eukaryota</taxon>
        <taxon>Fungi</taxon>
        <taxon>Dikarya</taxon>
        <taxon>Basidiomycota</taxon>
        <taxon>Agaricomycotina</taxon>
        <taxon>Agaricomycetes</taxon>
        <taxon>Agaricomycetidae</taxon>
        <taxon>Agaricales</taxon>
        <taxon>Agaricineae</taxon>
        <taxon>Psathyrellaceae</taxon>
        <taxon>Ephemerocybe</taxon>
    </lineage>
</organism>
<dbReference type="OrthoDB" id="3167181at2759"/>
<protein>
    <submittedName>
        <fullName evidence="2">Uncharacterized protein</fullName>
    </submittedName>
</protein>
<gene>
    <name evidence="2" type="ORF">DFP72DRAFT_904260</name>
</gene>
<sequence>MQPSLFYLLSLLCAFTAVLANPVAPTAVATPCASFVPHTNAQRLARGLTPLAPRRLFNPSRVSRRAALPSAAPTLTANFGVYKRSDNSHQGYVNVQGGVSDTQVAITTFHFKNPSSADELLEFHDPDGTYYAGMNSLFASYDNNLYLGPGSYNSVLLNTSPLSTPAGSKQVADVTKAPVQYSQSTVFRIDPATGIITAQWVNPDGKAVPVYFAMWTRTQIGHTFKSIIFTGDIAAYKAHTPNITPLEEVTLVVVL</sequence>
<keyword evidence="1" id="KW-0732">Signal</keyword>
<evidence type="ECO:0000313" key="3">
    <source>
        <dbReference type="Proteomes" id="UP000521943"/>
    </source>
</evidence>
<dbReference type="AlphaFoldDB" id="A0A8H6HSZ6"/>
<accession>A0A8H6HSZ6</accession>
<evidence type="ECO:0000256" key="1">
    <source>
        <dbReference type="SAM" id="SignalP"/>
    </source>
</evidence>
<name>A0A8H6HSZ6_9AGAR</name>
<dbReference type="Proteomes" id="UP000521943">
    <property type="component" value="Unassembled WGS sequence"/>
</dbReference>
<reference evidence="2 3" key="1">
    <citation type="submission" date="2020-07" db="EMBL/GenBank/DDBJ databases">
        <title>Comparative genomics of pyrophilous fungi reveals a link between fire events and developmental genes.</title>
        <authorList>
            <consortium name="DOE Joint Genome Institute"/>
            <person name="Steindorff A.S."/>
            <person name="Carver A."/>
            <person name="Calhoun S."/>
            <person name="Stillman K."/>
            <person name="Liu H."/>
            <person name="Lipzen A."/>
            <person name="Pangilinan J."/>
            <person name="Labutti K."/>
            <person name="Bruns T.D."/>
            <person name="Grigoriev I.V."/>
        </authorList>
    </citation>
    <scope>NUCLEOTIDE SEQUENCE [LARGE SCALE GENOMIC DNA]</scope>
    <source>
        <strain evidence="2 3">CBS 144469</strain>
    </source>
</reference>